<evidence type="ECO:0000313" key="2">
    <source>
        <dbReference type="EMBL" id="KAJ8434805.1"/>
    </source>
</evidence>
<evidence type="ECO:0000313" key="3">
    <source>
        <dbReference type="Proteomes" id="UP001153076"/>
    </source>
</evidence>
<dbReference type="EMBL" id="JAKOGI010000449">
    <property type="protein sequence ID" value="KAJ8434805.1"/>
    <property type="molecule type" value="Genomic_DNA"/>
</dbReference>
<dbReference type="Proteomes" id="UP001153076">
    <property type="component" value="Unassembled WGS sequence"/>
</dbReference>
<sequence>MQTSTYNRPRLRMHYIKSRLKSNRIHVTYTYSIKKKQLETIMWRSTNLLYHYLSNKARQIRFLIRMSIKQRKAMTNIYTIRNHLDQWVEGFEAVSEVMTTFYKNLLGTKGPCKLPVDQNDSRPTWINHRLFLEGIVITSNRKGHLHFKYLGMPITSSKLSKIECRLLIEKSTANVLNWSSRHISYTGRVVLVNTVLFGLFNFWAQIFTLP</sequence>
<dbReference type="PANTHER" id="PTHR33116">
    <property type="entry name" value="REVERSE TRANSCRIPTASE ZINC-BINDING DOMAIN-CONTAINING PROTEIN-RELATED-RELATED"/>
    <property type="match status" value="1"/>
</dbReference>
<dbReference type="OrthoDB" id="2417874at2759"/>
<evidence type="ECO:0000256" key="1">
    <source>
        <dbReference type="SAM" id="Phobius"/>
    </source>
</evidence>
<comment type="caution">
    <text evidence="2">The sequence shown here is derived from an EMBL/GenBank/DDBJ whole genome shotgun (WGS) entry which is preliminary data.</text>
</comment>
<dbReference type="PANTHER" id="PTHR33116:SF84">
    <property type="entry name" value="RNA-DIRECTED DNA POLYMERASE"/>
    <property type="match status" value="1"/>
</dbReference>
<accession>A0A9Q1QBH3</accession>
<name>A0A9Q1QBH3_9CARY</name>
<keyword evidence="1" id="KW-0812">Transmembrane</keyword>
<gene>
    <name evidence="2" type="ORF">Cgig2_033527</name>
</gene>
<feature type="transmembrane region" description="Helical" evidence="1">
    <location>
        <begin position="189"/>
        <end position="207"/>
    </location>
</feature>
<dbReference type="AlphaFoldDB" id="A0A9Q1QBH3"/>
<keyword evidence="1" id="KW-1133">Transmembrane helix</keyword>
<keyword evidence="3" id="KW-1185">Reference proteome</keyword>
<protein>
    <submittedName>
        <fullName evidence="2">Uncharacterized protein</fullName>
    </submittedName>
</protein>
<organism evidence="2 3">
    <name type="scientific">Carnegiea gigantea</name>
    <dbReference type="NCBI Taxonomy" id="171969"/>
    <lineage>
        <taxon>Eukaryota</taxon>
        <taxon>Viridiplantae</taxon>
        <taxon>Streptophyta</taxon>
        <taxon>Embryophyta</taxon>
        <taxon>Tracheophyta</taxon>
        <taxon>Spermatophyta</taxon>
        <taxon>Magnoliopsida</taxon>
        <taxon>eudicotyledons</taxon>
        <taxon>Gunneridae</taxon>
        <taxon>Pentapetalae</taxon>
        <taxon>Caryophyllales</taxon>
        <taxon>Cactineae</taxon>
        <taxon>Cactaceae</taxon>
        <taxon>Cactoideae</taxon>
        <taxon>Echinocereeae</taxon>
        <taxon>Carnegiea</taxon>
    </lineage>
</organism>
<keyword evidence="1" id="KW-0472">Membrane</keyword>
<proteinExistence type="predicted"/>
<reference evidence="2" key="1">
    <citation type="submission" date="2022-04" db="EMBL/GenBank/DDBJ databases">
        <title>Carnegiea gigantea Genome sequencing and assembly v2.</title>
        <authorList>
            <person name="Copetti D."/>
            <person name="Sanderson M.J."/>
            <person name="Burquez A."/>
            <person name="Wojciechowski M.F."/>
        </authorList>
    </citation>
    <scope>NUCLEOTIDE SEQUENCE</scope>
    <source>
        <strain evidence="2">SGP5-SGP5p</strain>
        <tissue evidence="2">Aerial part</tissue>
    </source>
</reference>